<dbReference type="Gene3D" id="3.40.50.12580">
    <property type="match status" value="1"/>
</dbReference>
<proteinExistence type="predicted"/>
<protein>
    <submittedName>
        <fullName evidence="2">Uncharacterized protein</fullName>
    </submittedName>
</protein>
<gene>
    <name evidence="2" type="ORF">BJ970_000378</name>
</gene>
<evidence type="ECO:0000256" key="1">
    <source>
        <dbReference type="SAM" id="MobiDB-lite"/>
    </source>
</evidence>
<dbReference type="EMBL" id="JACHIW010000001">
    <property type="protein sequence ID" value="MBB5152844.1"/>
    <property type="molecule type" value="Genomic_DNA"/>
</dbReference>
<evidence type="ECO:0000313" key="2">
    <source>
        <dbReference type="EMBL" id="MBB5152844.1"/>
    </source>
</evidence>
<dbReference type="SUPFAM" id="SSF53756">
    <property type="entry name" value="UDP-Glycosyltransferase/glycogen phosphorylase"/>
    <property type="match status" value="1"/>
</dbReference>
<sequence length="573" mass="61737">MPTSRRVLIIVHTVASANRLRDVLPVFDSDHRIQLVFTCPGSSAVSTGVAEFLAEADVPVIAWEHALLSKFDLAISANHTGNLHEINAPLVIISHGIGYTKTIAGSREPGAGSREPGAGSREPVYGLSAQSLLHAGRLVPDRLILSHEEQLERLAKEVPEAVEAAVLAGDPCLDRIQASIPLRHQYRYALGADEDTTVVVVSSTWRAGSLINTWPTLFRQLQAELPLDSYLVVGVLHPHIWFAHGQAQVRSWLAECERAGLRLIRPEEGWQAALVAADVVIGDYGAVTCYATALDVPLALAAFAEEAVAAGSPVDLLGQCAPGLDTGSAIRPQLEQVVSEYRSGRYAPVANLITSQPGESGQRLRTVFYELMKLEEPSSEVPVPPLPIMSVCSRLGRSRATAAFVDGCVEDDNTARVRRLPADVLIGRTDGQAPPDGAHLVVGFQHPIRSLRTNADILFCHEEELTTSVRLWWSETLRESPGTTLAAMATTSGECLLAGRGIDPVRITPAGTEYAAAPDPMIWASVYYLWLISGGKHHQPPTDLVARTASGEYRARQEPCDPPEASSSSSTRC</sequence>
<organism evidence="2 3">
    <name type="scientific">Saccharopolyspora phatthalungensis</name>
    <dbReference type="NCBI Taxonomy" id="664693"/>
    <lineage>
        <taxon>Bacteria</taxon>
        <taxon>Bacillati</taxon>
        <taxon>Actinomycetota</taxon>
        <taxon>Actinomycetes</taxon>
        <taxon>Pseudonocardiales</taxon>
        <taxon>Pseudonocardiaceae</taxon>
        <taxon>Saccharopolyspora</taxon>
    </lineage>
</organism>
<dbReference type="InterPro" id="IPR043148">
    <property type="entry name" value="TagF_C"/>
</dbReference>
<keyword evidence="3" id="KW-1185">Reference proteome</keyword>
<name>A0A840PY24_9PSEU</name>
<dbReference type="AlphaFoldDB" id="A0A840PY24"/>
<dbReference type="Proteomes" id="UP000584374">
    <property type="component" value="Unassembled WGS sequence"/>
</dbReference>
<comment type="caution">
    <text evidence="2">The sequence shown here is derived from an EMBL/GenBank/DDBJ whole genome shotgun (WGS) entry which is preliminary data.</text>
</comment>
<dbReference type="RefSeq" id="WP_184722801.1">
    <property type="nucleotide sequence ID" value="NZ_JACHIW010000001.1"/>
</dbReference>
<accession>A0A840PY24</accession>
<reference evidence="2 3" key="1">
    <citation type="submission" date="2020-08" db="EMBL/GenBank/DDBJ databases">
        <title>Sequencing the genomes of 1000 actinobacteria strains.</title>
        <authorList>
            <person name="Klenk H.-P."/>
        </authorList>
    </citation>
    <scope>NUCLEOTIDE SEQUENCE [LARGE SCALE GENOMIC DNA]</scope>
    <source>
        <strain evidence="2 3">DSM 45584</strain>
    </source>
</reference>
<evidence type="ECO:0000313" key="3">
    <source>
        <dbReference type="Proteomes" id="UP000584374"/>
    </source>
</evidence>
<feature type="region of interest" description="Disordered" evidence="1">
    <location>
        <begin position="548"/>
        <end position="573"/>
    </location>
</feature>